<keyword evidence="3" id="KW-0472">Membrane</keyword>
<dbReference type="InterPro" id="IPR045851">
    <property type="entry name" value="AMP-bd_C_sf"/>
</dbReference>
<feature type="domain" description="AMP-binding enzyme C-terminal" evidence="4">
    <location>
        <begin position="6"/>
        <end position="78"/>
    </location>
</feature>
<evidence type="ECO:0000256" key="3">
    <source>
        <dbReference type="SAM" id="Phobius"/>
    </source>
</evidence>
<sequence length="245" mass="26212">MAYEDVEAELLRHPAVRECVVAKIPTPARKASLVAYVVTTGEADPAEIRAFLSAPRLRSGRIPQAVIAVESLPRTGSGEVDREGLPLPVLPGRAAGGKGSLSDLGGGTLTVVMLVPALLIALVAFLTTDSLWPGSTNVSAVPHPWAGLFRGLYVVECLSFGLGIGFLFFGRGRLTRLGRPPWLTTLAHLSIVWLLAAWWPQDNFYRLAAKTDWGRQAALVYGFNVTLMIAAAVLVAFAVRGDREG</sequence>
<keyword evidence="3" id="KW-1133">Transmembrane helix</keyword>
<keyword evidence="1" id="KW-0596">Phosphopantetheine</keyword>
<organism evidence="5 6">
    <name type="scientific">Actinoallomurus bryophytorum</name>
    <dbReference type="NCBI Taxonomy" id="1490222"/>
    <lineage>
        <taxon>Bacteria</taxon>
        <taxon>Bacillati</taxon>
        <taxon>Actinomycetota</taxon>
        <taxon>Actinomycetes</taxon>
        <taxon>Streptosporangiales</taxon>
        <taxon>Thermomonosporaceae</taxon>
        <taxon>Actinoallomurus</taxon>
    </lineage>
</organism>
<keyword evidence="3" id="KW-0812">Transmembrane</keyword>
<protein>
    <submittedName>
        <fullName evidence="5">AMP-binding enzyme</fullName>
    </submittedName>
</protein>
<evidence type="ECO:0000313" key="5">
    <source>
        <dbReference type="EMBL" id="TQM00742.1"/>
    </source>
</evidence>
<comment type="caution">
    <text evidence="5">The sequence shown here is derived from an EMBL/GenBank/DDBJ whole genome shotgun (WGS) entry which is preliminary data.</text>
</comment>
<gene>
    <name evidence="5" type="ORF">FB559_6463</name>
</gene>
<evidence type="ECO:0000259" key="4">
    <source>
        <dbReference type="Pfam" id="PF13193"/>
    </source>
</evidence>
<dbReference type="Proteomes" id="UP000316096">
    <property type="component" value="Unassembled WGS sequence"/>
</dbReference>
<dbReference type="InterPro" id="IPR025110">
    <property type="entry name" value="AMP-bd_C"/>
</dbReference>
<evidence type="ECO:0000256" key="2">
    <source>
        <dbReference type="ARBA" id="ARBA00022553"/>
    </source>
</evidence>
<name>A0A543CUE8_9ACTN</name>
<dbReference type="Gene3D" id="3.30.300.30">
    <property type="match status" value="1"/>
</dbReference>
<feature type="transmembrane region" description="Helical" evidence="3">
    <location>
        <begin position="219"/>
        <end position="239"/>
    </location>
</feature>
<evidence type="ECO:0000256" key="1">
    <source>
        <dbReference type="ARBA" id="ARBA00022450"/>
    </source>
</evidence>
<proteinExistence type="predicted"/>
<feature type="transmembrane region" description="Helical" evidence="3">
    <location>
        <begin position="108"/>
        <end position="128"/>
    </location>
</feature>
<reference evidence="5 6" key="1">
    <citation type="submission" date="2019-06" db="EMBL/GenBank/DDBJ databases">
        <title>Sequencing the genomes of 1000 actinobacteria strains.</title>
        <authorList>
            <person name="Klenk H.-P."/>
        </authorList>
    </citation>
    <scope>NUCLEOTIDE SEQUENCE [LARGE SCALE GENOMIC DNA]</scope>
    <source>
        <strain evidence="5 6">DSM 102200</strain>
    </source>
</reference>
<dbReference type="PANTHER" id="PTHR44845">
    <property type="entry name" value="CARRIER DOMAIN-CONTAINING PROTEIN"/>
    <property type="match status" value="1"/>
</dbReference>
<keyword evidence="6" id="KW-1185">Reference proteome</keyword>
<feature type="transmembrane region" description="Helical" evidence="3">
    <location>
        <begin position="148"/>
        <end position="169"/>
    </location>
</feature>
<dbReference type="PANTHER" id="PTHR44845:SF6">
    <property type="entry name" value="BETA-ALANINE-ACTIVATING ENZYME"/>
    <property type="match status" value="1"/>
</dbReference>
<dbReference type="EMBL" id="VFOZ01000001">
    <property type="protein sequence ID" value="TQM00742.1"/>
    <property type="molecule type" value="Genomic_DNA"/>
</dbReference>
<dbReference type="Pfam" id="PF13193">
    <property type="entry name" value="AMP-binding_C"/>
    <property type="match status" value="1"/>
</dbReference>
<accession>A0A543CUE8</accession>
<dbReference type="AlphaFoldDB" id="A0A543CUE8"/>
<dbReference type="RefSeq" id="WP_185792485.1">
    <property type="nucleotide sequence ID" value="NZ_VFOZ01000001.1"/>
</dbReference>
<dbReference type="SUPFAM" id="SSF56801">
    <property type="entry name" value="Acetyl-CoA synthetase-like"/>
    <property type="match status" value="1"/>
</dbReference>
<feature type="transmembrane region" description="Helical" evidence="3">
    <location>
        <begin position="181"/>
        <end position="199"/>
    </location>
</feature>
<evidence type="ECO:0000313" key="6">
    <source>
        <dbReference type="Proteomes" id="UP000316096"/>
    </source>
</evidence>
<keyword evidence="2" id="KW-0597">Phosphoprotein</keyword>